<keyword evidence="14" id="KW-1185">Reference proteome</keyword>
<dbReference type="EC" id="1.5.1.54" evidence="12"/>
<accession>A0AAW9RSG2</accession>
<keyword evidence="4" id="KW-0028">Amino-acid biosynthesis</keyword>
<evidence type="ECO:0000256" key="12">
    <source>
        <dbReference type="RuleBase" id="RU003862"/>
    </source>
</evidence>
<dbReference type="InterPro" id="IPR003171">
    <property type="entry name" value="Mehydrof_redctse-like"/>
</dbReference>
<dbReference type="NCBIfam" id="TIGR00676">
    <property type="entry name" value="fadh2"/>
    <property type="match status" value="1"/>
</dbReference>
<keyword evidence="5 12" id="KW-0285">Flavoprotein</keyword>
<dbReference type="RefSeq" id="WP_340329589.1">
    <property type="nucleotide sequence ID" value="NZ_JAZHOF010000004.1"/>
</dbReference>
<organism evidence="13 14">
    <name type="scientific">Microbaculum marinum</name>
    <dbReference type="NCBI Taxonomy" id="1764581"/>
    <lineage>
        <taxon>Bacteria</taxon>
        <taxon>Pseudomonadati</taxon>
        <taxon>Pseudomonadota</taxon>
        <taxon>Alphaproteobacteria</taxon>
        <taxon>Hyphomicrobiales</taxon>
        <taxon>Tepidamorphaceae</taxon>
        <taxon>Microbaculum</taxon>
    </lineage>
</organism>
<evidence type="ECO:0000256" key="3">
    <source>
        <dbReference type="ARBA" id="ARBA00006743"/>
    </source>
</evidence>
<comment type="similarity">
    <text evidence="3 12">Belongs to the methylenetetrahydrofolate reductase family.</text>
</comment>
<comment type="cofactor">
    <cofactor evidence="1 12">
        <name>FAD</name>
        <dbReference type="ChEBI" id="CHEBI:57692"/>
    </cofactor>
</comment>
<dbReference type="Pfam" id="PF02219">
    <property type="entry name" value="MTHFR"/>
    <property type="match status" value="1"/>
</dbReference>
<evidence type="ECO:0000256" key="7">
    <source>
        <dbReference type="ARBA" id="ARBA00023002"/>
    </source>
</evidence>
<evidence type="ECO:0000256" key="5">
    <source>
        <dbReference type="ARBA" id="ARBA00022630"/>
    </source>
</evidence>
<dbReference type="InterPro" id="IPR029041">
    <property type="entry name" value="FAD-linked_oxidoreductase-like"/>
</dbReference>
<keyword evidence="9" id="KW-0486">Methionine biosynthesis</keyword>
<dbReference type="InterPro" id="IPR004620">
    <property type="entry name" value="MTHF_reductase_bac"/>
</dbReference>
<dbReference type="Gene3D" id="3.20.20.220">
    <property type="match status" value="1"/>
</dbReference>
<proteinExistence type="inferred from homology"/>
<reference evidence="13 14" key="1">
    <citation type="submission" date="2024-02" db="EMBL/GenBank/DDBJ databases">
        <title>Genome analysis and characterization of Microbaculum marinisediminis sp. nov., isolated from marine sediment.</title>
        <authorList>
            <person name="Du Z.-J."/>
            <person name="Ye Y.-Q."/>
            <person name="Zhang Z.-R."/>
            <person name="Yuan S.-M."/>
            <person name="Zhang X.-Y."/>
        </authorList>
    </citation>
    <scope>NUCLEOTIDE SEQUENCE [LARGE SCALE GENOMIC DNA]</scope>
    <source>
        <strain evidence="13 14">SDUM1044001</strain>
    </source>
</reference>
<dbReference type="Proteomes" id="UP001378188">
    <property type="component" value="Unassembled WGS sequence"/>
</dbReference>
<gene>
    <name evidence="13" type="primary">metF</name>
    <name evidence="13" type="ORF">V3328_10420</name>
</gene>
<dbReference type="GO" id="GO:0071949">
    <property type="term" value="F:FAD binding"/>
    <property type="evidence" value="ECO:0007669"/>
    <property type="project" value="TreeGrafter"/>
</dbReference>
<sequence>MTTTFAPPHSRAVPGFAVSFEFFPPRTAEMEASLWSAFQRLAPLGPRFASVTYGAGGSTRDRTHQIVARMRRVSDIEPAAHLTCVDASRATLEEVIHSYRQVGVRHIVALRGDPAEGVGEAYVPHPQGFQTTAELVAAIKRSGDLEVSVSAYPEKHPESRDFDADIDVLAAKVDAGASRAITQFFFDNDHFYRFRDRLEKRGIDIPLVPGIFPISNFSQAARFAGRCGTHVPGWLAERFEGLDDDPDTRRLVAATVVAEQVFDLAANGVDEFHFYTLNRAELVYATCHMLGLRAMTTDAAA</sequence>
<keyword evidence="8" id="KW-0520">NAD</keyword>
<dbReference type="GO" id="GO:0009086">
    <property type="term" value="P:methionine biosynthetic process"/>
    <property type="evidence" value="ECO:0007669"/>
    <property type="project" value="UniProtKB-KW"/>
</dbReference>
<dbReference type="GO" id="GO:0005829">
    <property type="term" value="C:cytosol"/>
    <property type="evidence" value="ECO:0007669"/>
    <property type="project" value="InterPro"/>
</dbReference>
<dbReference type="GO" id="GO:0035999">
    <property type="term" value="P:tetrahydrofolate interconversion"/>
    <property type="evidence" value="ECO:0007669"/>
    <property type="project" value="TreeGrafter"/>
</dbReference>
<dbReference type="AlphaFoldDB" id="A0AAW9RSG2"/>
<evidence type="ECO:0000256" key="8">
    <source>
        <dbReference type="ARBA" id="ARBA00023027"/>
    </source>
</evidence>
<dbReference type="SUPFAM" id="SSF51730">
    <property type="entry name" value="FAD-linked oxidoreductase"/>
    <property type="match status" value="1"/>
</dbReference>
<name>A0AAW9RSG2_9HYPH</name>
<protein>
    <recommendedName>
        <fullName evidence="12">Methylenetetrahydrofolate reductase</fullName>
        <ecNumber evidence="12">1.5.1.54</ecNumber>
    </recommendedName>
</protein>
<evidence type="ECO:0000256" key="11">
    <source>
        <dbReference type="ARBA" id="ARBA00048628"/>
    </source>
</evidence>
<evidence type="ECO:0000256" key="6">
    <source>
        <dbReference type="ARBA" id="ARBA00022827"/>
    </source>
</evidence>
<dbReference type="GO" id="GO:0106312">
    <property type="term" value="F:methylenetetrahydrofolate reductase (NADH) activity"/>
    <property type="evidence" value="ECO:0007669"/>
    <property type="project" value="UniProtKB-EC"/>
</dbReference>
<comment type="pathway">
    <text evidence="2 12">One-carbon metabolism; tetrahydrofolate interconversion.</text>
</comment>
<dbReference type="CDD" id="cd00537">
    <property type="entry name" value="MTHFR"/>
    <property type="match status" value="1"/>
</dbReference>
<comment type="pathway">
    <text evidence="10">Amino-acid biosynthesis; L-methionine biosynthesis via de novo pathway.</text>
</comment>
<dbReference type="EMBL" id="JAZHOF010000004">
    <property type="protein sequence ID" value="MEJ8571888.1"/>
    <property type="molecule type" value="Genomic_DNA"/>
</dbReference>
<comment type="caution">
    <text evidence="13">The sequence shown here is derived from an EMBL/GenBank/DDBJ whole genome shotgun (WGS) entry which is preliminary data.</text>
</comment>
<dbReference type="PANTHER" id="PTHR45754">
    <property type="entry name" value="METHYLENETETRAHYDROFOLATE REDUCTASE"/>
    <property type="match status" value="1"/>
</dbReference>
<comment type="catalytic activity">
    <reaction evidence="11">
        <text>(6S)-5-methyl-5,6,7,8-tetrahydrofolate + NAD(+) = (6R)-5,10-methylene-5,6,7,8-tetrahydrofolate + NADH + H(+)</text>
        <dbReference type="Rhea" id="RHEA:19821"/>
        <dbReference type="ChEBI" id="CHEBI:15378"/>
        <dbReference type="ChEBI" id="CHEBI:15636"/>
        <dbReference type="ChEBI" id="CHEBI:18608"/>
        <dbReference type="ChEBI" id="CHEBI:57540"/>
        <dbReference type="ChEBI" id="CHEBI:57945"/>
        <dbReference type="EC" id="1.5.1.54"/>
    </reaction>
    <physiologicalReaction direction="right-to-left" evidence="11">
        <dbReference type="Rhea" id="RHEA:19823"/>
    </physiologicalReaction>
</comment>
<keyword evidence="7 12" id="KW-0560">Oxidoreductase</keyword>
<evidence type="ECO:0000256" key="1">
    <source>
        <dbReference type="ARBA" id="ARBA00001974"/>
    </source>
</evidence>
<evidence type="ECO:0000256" key="2">
    <source>
        <dbReference type="ARBA" id="ARBA00004777"/>
    </source>
</evidence>
<evidence type="ECO:0000256" key="10">
    <source>
        <dbReference type="ARBA" id="ARBA00034478"/>
    </source>
</evidence>
<evidence type="ECO:0000256" key="9">
    <source>
        <dbReference type="ARBA" id="ARBA00023167"/>
    </source>
</evidence>
<evidence type="ECO:0000313" key="13">
    <source>
        <dbReference type="EMBL" id="MEJ8571888.1"/>
    </source>
</evidence>
<dbReference type="PANTHER" id="PTHR45754:SF3">
    <property type="entry name" value="METHYLENETETRAHYDROFOLATE REDUCTASE (NADPH)"/>
    <property type="match status" value="1"/>
</dbReference>
<evidence type="ECO:0000313" key="14">
    <source>
        <dbReference type="Proteomes" id="UP001378188"/>
    </source>
</evidence>
<keyword evidence="6 12" id="KW-0274">FAD</keyword>
<evidence type="ECO:0000256" key="4">
    <source>
        <dbReference type="ARBA" id="ARBA00022605"/>
    </source>
</evidence>